<organism evidence="3">
    <name type="scientific">Amphimedon queenslandica</name>
    <name type="common">Sponge</name>
    <dbReference type="NCBI Taxonomy" id="400682"/>
    <lineage>
        <taxon>Eukaryota</taxon>
        <taxon>Metazoa</taxon>
        <taxon>Porifera</taxon>
        <taxon>Demospongiae</taxon>
        <taxon>Heteroscleromorpha</taxon>
        <taxon>Haplosclerida</taxon>
        <taxon>Niphatidae</taxon>
        <taxon>Amphimedon</taxon>
    </lineage>
</organism>
<feature type="compositionally biased region" description="Low complexity" evidence="1">
    <location>
        <begin position="148"/>
        <end position="159"/>
    </location>
</feature>
<accession>A0A1X7TZC4</accession>
<dbReference type="EnsemblMetazoa" id="Aqu2.1.20874_001">
    <property type="protein sequence ID" value="Aqu2.1.20874_001"/>
    <property type="gene ID" value="Aqu2.1.20874"/>
</dbReference>
<dbReference type="InterPro" id="IPR051055">
    <property type="entry name" value="PIF1_helicase"/>
</dbReference>
<feature type="region of interest" description="Disordered" evidence="1">
    <location>
        <begin position="134"/>
        <end position="166"/>
    </location>
</feature>
<sequence length="166" mass="18686">MVMYRSQFLLILAFAVTIHKCHRLSLDNAISDLSDNVLCAGMAYVTLSRVQTLTCVQLKCFNPNSLIVSSSSIKEINRLRQLYRPYLPQYAIPTDCGSRKCTLTGTIDEPQEKNQKNMPPLKVVHNKRIMPSDCKDDGCPKKQPVVHNKANNNNSGDKNTCNDDKK</sequence>
<name>A0A1X7TZC4_AMPQE</name>
<dbReference type="PANTHER" id="PTHR47642">
    <property type="entry name" value="ATP-DEPENDENT DNA HELICASE"/>
    <property type="match status" value="1"/>
</dbReference>
<proteinExistence type="predicted"/>
<evidence type="ECO:0008006" key="4">
    <source>
        <dbReference type="Google" id="ProtNLM"/>
    </source>
</evidence>
<reference evidence="3" key="1">
    <citation type="submission" date="2017-05" db="UniProtKB">
        <authorList>
            <consortium name="EnsemblMetazoa"/>
        </authorList>
    </citation>
    <scope>IDENTIFICATION</scope>
</reference>
<evidence type="ECO:0000256" key="1">
    <source>
        <dbReference type="SAM" id="MobiDB-lite"/>
    </source>
</evidence>
<feature type="chain" id="PRO_5012553059" description="Secreted protein" evidence="2">
    <location>
        <begin position="24"/>
        <end position="166"/>
    </location>
</feature>
<feature type="signal peptide" evidence="2">
    <location>
        <begin position="1"/>
        <end position="23"/>
    </location>
</feature>
<protein>
    <recommendedName>
        <fullName evidence="4">Secreted protein</fullName>
    </recommendedName>
</protein>
<dbReference type="OrthoDB" id="10068384at2759"/>
<dbReference type="AlphaFoldDB" id="A0A1X7TZC4"/>
<evidence type="ECO:0000256" key="2">
    <source>
        <dbReference type="SAM" id="SignalP"/>
    </source>
</evidence>
<keyword evidence="2" id="KW-0732">Signal</keyword>
<dbReference type="InParanoid" id="A0A1X7TZC4"/>
<evidence type="ECO:0000313" key="3">
    <source>
        <dbReference type="EnsemblMetazoa" id="Aqu2.1.20874_001"/>
    </source>
</evidence>